<protein>
    <submittedName>
        <fullName evidence="1">Uncharacterized protein</fullName>
    </submittedName>
</protein>
<accession>A0ACB7XBJ9</accession>
<dbReference type="Proteomes" id="UP000828048">
    <property type="component" value="Chromosome 6"/>
</dbReference>
<comment type="caution">
    <text evidence="1">The sequence shown here is derived from an EMBL/GenBank/DDBJ whole genome shotgun (WGS) entry which is preliminary data.</text>
</comment>
<sequence length="213" mass="24256">MPDFPIGVIVEILLRLPVEPLLSFRGVSKPFRALIDSHDFIKSHLKQSIETKNYLSFILGQHSLHSVDLASLDNAVELDHALISRVYGTEVLGSCDGLICLYNCQEDMAIWNPSTRRYHKLPVLEIDSLGYVPVCNNLIHGFGYDPVTDDYKVVSFFQLLKGGTDSFGSFVKVYSMKSNSWRRIQDFPYYLPYKRVVVCFTLGCEAETRVKYC</sequence>
<reference evidence="1 2" key="1">
    <citation type="journal article" date="2021" name="Hortic Res">
        <title>High-quality reference genome and annotation aids understanding of berry development for evergreen blueberry (Vaccinium darrowii).</title>
        <authorList>
            <person name="Yu J."/>
            <person name="Hulse-Kemp A.M."/>
            <person name="Babiker E."/>
            <person name="Staton M."/>
        </authorList>
    </citation>
    <scope>NUCLEOTIDE SEQUENCE [LARGE SCALE GENOMIC DNA]</scope>
    <source>
        <strain evidence="2">cv. NJ 8807/NJ 8810</strain>
        <tissue evidence="1">Young leaf</tissue>
    </source>
</reference>
<proteinExistence type="predicted"/>
<name>A0ACB7XBJ9_9ERIC</name>
<dbReference type="EMBL" id="CM037156">
    <property type="protein sequence ID" value="KAH7837953.1"/>
    <property type="molecule type" value="Genomic_DNA"/>
</dbReference>
<organism evidence="1 2">
    <name type="scientific">Vaccinium darrowii</name>
    <dbReference type="NCBI Taxonomy" id="229202"/>
    <lineage>
        <taxon>Eukaryota</taxon>
        <taxon>Viridiplantae</taxon>
        <taxon>Streptophyta</taxon>
        <taxon>Embryophyta</taxon>
        <taxon>Tracheophyta</taxon>
        <taxon>Spermatophyta</taxon>
        <taxon>Magnoliopsida</taxon>
        <taxon>eudicotyledons</taxon>
        <taxon>Gunneridae</taxon>
        <taxon>Pentapetalae</taxon>
        <taxon>asterids</taxon>
        <taxon>Ericales</taxon>
        <taxon>Ericaceae</taxon>
        <taxon>Vaccinioideae</taxon>
        <taxon>Vaccinieae</taxon>
        <taxon>Vaccinium</taxon>
    </lineage>
</organism>
<keyword evidence="2" id="KW-1185">Reference proteome</keyword>
<evidence type="ECO:0000313" key="1">
    <source>
        <dbReference type="EMBL" id="KAH7837953.1"/>
    </source>
</evidence>
<gene>
    <name evidence="1" type="ORF">Vadar_020035</name>
</gene>
<evidence type="ECO:0000313" key="2">
    <source>
        <dbReference type="Proteomes" id="UP000828048"/>
    </source>
</evidence>